<dbReference type="EMBL" id="CABHNW010000033">
    <property type="protein sequence ID" value="VUX33729.1"/>
    <property type="molecule type" value="Genomic_DNA"/>
</dbReference>
<dbReference type="RefSeq" id="WP_144093060.1">
    <property type="nucleotide sequence ID" value="NZ_CABHMX010000023.1"/>
</dbReference>
<keyword evidence="2" id="KW-1133">Transmembrane helix</keyword>
<feature type="compositionally biased region" description="Basic and acidic residues" evidence="1">
    <location>
        <begin position="113"/>
        <end position="126"/>
    </location>
</feature>
<evidence type="ECO:0008006" key="5">
    <source>
        <dbReference type="Google" id="ProtNLM"/>
    </source>
</evidence>
<organism evidence="3 4">
    <name type="scientific">Blautia luti</name>
    <dbReference type="NCBI Taxonomy" id="89014"/>
    <lineage>
        <taxon>Bacteria</taxon>
        <taxon>Bacillati</taxon>
        <taxon>Bacillota</taxon>
        <taxon>Clostridia</taxon>
        <taxon>Lachnospirales</taxon>
        <taxon>Lachnospiraceae</taxon>
        <taxon>Blautia</taxon>
    </lineage>
</organism>
<name>A0A564VMP5_9FIRM</name>
<accession>A0A564VMP5</accession>
<feature type="transmembrane region" description="Helical" evidence="2">
    <location>
        <begin position="6"/>
        <end position="32"/>
    </location>
</feature>
<sequence length="356" mass="41229">MLHILWLIIKWILILLGILIGLIFLILLLLLFCPIRYRGKIKKDRTDSLRKIHATGEVSWLLHIISAQVFWEQGVLKTKICFLGIPLEKIKNLFRKKKEPRALSNSGNQNAKKQTESSRSHEKTSKSENQNDTAELQMSEPQEDTVEDINEILENVIMEPISISEEISEESEDEKKLRTKIADLILNIVGRIKTAVGKLFRIVQNFLGIPKRILKKIQSLALTIRNFCDKINRWKEFLDHPRTREALSFLWKNAKKLIYHVFPTRITGKITFGNEDPAVTGMVLAVLGMTIPFHKNKIEAAPLFDDENVLEGEILLKGRIYGIVVLKTAAELYFNKNIKYVIHRWRHKEVKHGERE</sequence>
<protein>
    <recommendedName>
        <fullName evidence="5">DUF2953 domain-containing protein</fullName>
    </recommendedName>
</protein>
<dbReference type="Proteomes" id="UP000408482">
    <property type="component" value="Unassembled WGS sequence"/>
</dbReference>
<reference evidence="3 4" key="1">
    <citation type="submission" date="2019-07" db="EMBL/GenBank/DDBJ databases">
        <authorList>
            <person name="Hibberd C M."/>
            <person name="Gehrig L. J."/>
            <person name="Chang H.-W."/>
            <person name="Venkatesh S."/>
        </authorList>
    </citation>
    <scope>NUCLEOTIDE SEQUENCE [LARGE SCALE GENOMIC DNA]</scope>
    <source>
        <strain evidence="3">Blautia_luti_SSTS_Bg7063</strain>
    </source>
</reference>
<keyword evidence="4" id="KW-1185">Reference proteome</keyword>
<feature type="compositionally biased region" description="Polar residues" evidence="1">
    <location>
        <begin position="103"/>
        <end position="112"/>
    </location>
</feature>
<feature type="compositionally biased region" description="Polar residues" evidence="1">
    <location>
        <begin position="127"/>
        <end position="140"/>
    </location>
</feature>
<evidence type="ECO:0000313" key="3">
    <source>
        <dbReference type="EMBL" id="VUX33729.1"/>
    </source>
</evidence>
<proteinExistence type="predicted"/>
<evidence type="ECO:0000313" key="4">
    <source>
        <dbReference type="Proteomes" id="UP000408482"/>
    </source>
</evidence>
<evidence type="ECO:0000256" key="1">
    <source>
        <dbReference type="SAM" id="MobiDB-lite"/>
    </source>
</evidence>
<keyword evidence="2" id="KW-0812">Transmembrane</keyword>
<gene>
    <name evidence="3" type="ORF">RSSSTS7063_02635</name>
</gene>
<feature type="region of interest" description="Disordered" evidence="1">
    <location>
        <begin position="98"/>
        <end position="144"/>
    </location>
</feature>
<dbReference type="InterPro" id="IPR021338">
    <property type="entry name" value="DUF2953"/>
</dbReference>
<evidence type="ECO:0000256" key="2">
    <source>
        <dbReference type="SAM" id="Phobius"/>
    </source>
</evidence>
<keyword evidence="2" id="KW-0472">Membrane</keyword>
<dbReference type="AlphaFoldDB" id="A0A564VMP5"/>
<dbReference type="Pfam" id="PF11167">
    <property type="entry name" value="DUF2953"/>
    <property type="match status" value="1"/>
</dbReference>